<dbReference type="SUPFAM" id="SSF50044">
    <property type="entry name" value="SH3-domain"/>
    <property type="match status" value="1"/>
</dbReference>
<dbReference type="Pfam" id="PF22975">
    <property type="entry name" value="EPS8_2nd"/>
    <property type="match status" value="1"/>
</dbReference>
<evidence type="ECO:0000256" key="4">
    <source>
        <dbReference type="ARBA" id="ARBA00022490"/>
    </source>
</evidence>
<keyword evidence="4" id="KW-0963">Cytoplasm</keyword>
<dbReference type="FunFam" id="2.30.29.30:FF:000293">
    <property type="entry name" value="EPS8 like 3"/>
    <property type="match status" value="1"/>
</dbReference>
<dbReference type="CDD" id="cd01210">
    <property type="entry name" value="PTB_EPS8"/>
    <property type="match status" value="1"/>
</dbReference>
<feature type="compositionally biased region" description="Basic and acidic residues" evidence="7">
    <location>
        <begin position="20"/>
        <end position="41"/>
    </location>
</feature>
<dbReference type="SUPFAM" id="SSF47769">
    <property type="entry name" value="SAM/Pointed domain"/>
    <property type="match status" value="1"/>
</dbReference>
<reference evidence="9" key="1">
    <citation type="submission" date="2025-08" db="UniProtKB">
        <authorList>
            <consortium name="Ensembl"/>
        </authorList>
    </citation>
    <scope>IDENTIFICATION</scope>
</reference>
<feature type="domain" description="SH3" evidence="8">
    <location>
        <begin position="509"/>
        <end position="568"/>
    </location>
</feature>
<evidence type="ECO:0000256" key="7">
    <source>
        <dbReference type="SAM" id="MobiDB-lite"/>
    </source>
</evidence>
<dbReference type="InterPro" id="IPR039801">
    <property type="entry name" value="EPS8-like"/>
</dbReference>
<comment type="subcellular location">
    <subcellularLocation>
        <location evidence="1">Cytoplasm</location>
    </subcellularLocation>
</comment>
<evidence type="ECO:0000259" key="8">
    <source>
        <dbReference type="PROSITE" id="PS50002"/>
    </source>
</evidence>
<evidence type="ECO:0000256" key="6">
    <source>
        <dbReference type="PROSITE-ProRule" id="PRU00192"/>
    </source>
</evidence>
<feature type="region of interest" description="Disordered" evidence="7">
    <location>
        <begin position="13"/>
        <end position="49"/>
    </location>
</feature>
<feature type="region of interest" description="Disordered" evidence="7">
    <location>
        <begin position="453"/>
        <end position="511"/>
    </location>
</feature>
<protein>
    <recommendedName>
        <fullName evidence="8">SH3 domain-containing protein</fullName>
    </recommendedName>
</protein>
<dbReference type="SUPFAM" id="SSF50729">
    <property type="entry name" value="PH domain-like"/>
    <property type="match status" value="1"/>
</dbReference>
<feature type="compositionally biased region" description="Basic and acidic residues" evidence="7">
    <location>
        <begin position="196"/>
        <end position="207"/>
    </location>
</feature>
<dbReference type="InterPro" id="IPR013761">
    <property type="entry name" value="SAM/pointed_sf"/>
</dbReference>
<dbReference type="Gene3D" id="2.30.30.40">
    <property type="entry name" value="SH3 Domains"/>
    <property type="match status" value="1"/>
</dbReference>
<dbReference type="AlphaFoldDB" id="A0A668VQQ6"/>
<dbReference type="Ensembl" id="ENSOABT00000055722.2">
    <property type="protein sequence ID" value="ENSOABP00000054351.2"/>
    <property type="gene ID" value="ENSOABG00000023984.2"/>
</dbReference>
<accession>A0A668VQQ6</accession>
<dbReference type="GO" id="GO:0007266">
    <property type="term" value="P:Rho protein signal transduction"/>
    <property type="evidence" value="ECO:0007669"/>
    <property type="project" value="TreeGrafter"/>
</dbReference>
<dbReference type="Pfam" id="PF08416">
    <property type="entry name" value="PTB"/>
    <property type="match status" value="1"/>
</dbReference>
<dbReference type="GO" id="GO:0005737">
    <property type="term" value="C:cytoplasm"/>
    <property type="evidence" value="ECO:0007669"/>
    <property type="project" value="UniProtKB-SubCell"/>
</dbReference>
<dbReference type="Proteomes" id="UP000472276">
    <property type="component" value="Unassembled WGS sequence"/>
</dbReference>
<evidence type="ECO:0000256" key="5">
    <source>
        <dbReference type="ARBA" id="ARBA00022553"/>
    </source>
</evidence>
<dbReference type="InterPro" id="IPR041418">
    <property type="entry name" value="SAM_3"/>
</dbReference>
<feature type="region of interest" description="Disordered" evidence="7">
    <location>
        <begin position="188"/>
        <end position="271"/>
    </location>
</feature>
<comment type="similarity">
    <text evidence="2">Belongs to the EPS8 family.</text>
</comment>
<organism evidence="9 10">
    <name type="scientific">Oreochromis aureus</name>
    <name type="common">Israeli tilapia</name>
    <name type="synonym">Chromis aureus</name>
    <dbReference type="NCBI Taxonomy" id="47969"/>
    <lineage>
        <taxon>Eukaryota</taxon>
        <taxon>Metazoa</taxon>
        <taxon>Chordata</taxon>
        <taxon>Craniata</taxon>
        <taxon>Vertebrata</taxon>
        <taxon>Euteleostomi</taxon>
        <taxon>Actinopterygii</taxon>
        <taxon>Neopterygii</taxon>
        <taxon>Teleostei</taxon>
        <taxon>Neoteleostei</taxon>
        <taxon>Acanthomorphata</taxon>
        <taxon>Ovalentaria</taxon>
        <taxon>Cichlomorphae</taxon>
        <taxon>Cichliformes</taxon>
        <taxon>Cichlidae</taxon>
        <taxon>African cichlids</taxon>
        <taxon>Pseudocrenilabrinae</taxon>
        <taxon>Oreochromini</taxon>
        <taxon>Oreochromis</taxon>
    </lineage>
</organism>
<dbReference type="InterPro" id="IPR001452">
    <property type="entry name" value="SH3_domain"/>
</dbReference>
<dbReference type="InterPro" id="IPR033928">
    <property type="entry name" value="EPS8_PTB"/>
</dbReference>
<name>A0A668VQQ6_OREAU</name>
<evidence type="ECO:0000313" key="9">
    <source>
        <dbReference type="Ensembl" id="ENSOABP00000054351.2"/>
    </source>
</evidence>
<dbReference type="InterPro" id="IPR036028">
    <property type="entry name" value="SH3-like_dom_sf"/>
</dbReference>
<dbReference type="CTD" id="393332"/>
<dbReference type="InterPro" id="IPR055093">
    <property type="entry name" value="EPS8_2nd"/>
</dbReference>
<dbReference type="InterPro" id="IPR011993">
    <property type="entry name" value="PH-like_dom_sf"/>
</dbReference>
<evidence type="ECO:0000256" key="3">
    <source>
        <dbReference type="ARBA" id="ARBA00022443"/>
    </source>
</evidence>
<dbReference type="OMA" id="WTGNEPP"/>
<dbReference type="GO" id="GO:0032587">
    <property type="term" value="C:ruffle membrane"/>
    <property type="evidence" value="ECO:0007669"/>
    <property type="project" value="TreeGrafter"/>
</dbReference>
<dbReference type="InterPro" id="IPR013625">
    <property type="entry name" value="PTB"/>
</dbReference>
<feature type="compositionally biased region" description="Polar residues" evidence="7">
    <location>
        <begin position="467"/>
        <end position="479"/>
    </location>
</feature>
<keyword evidence="5" id="KW-0597">Phosphoprotein</keyword>
<dbReference type="GO" id="GO:0035023">
    <property type="term" value="P:regulation of Rho protein signal transduction"/>
    <property type="evidence" value="ECO:0007669"/>
    <property type="project" value="TreeGrafter"/>
</dbReference>
<dbReference type="SMART" id="SM00326">
    <property type="entry name" value="SH3"/>
    <property type="match status" value="1"/>
</dbReference>
<evidence type="ECO:0000256" key="1">
    <source>
        <dbReference type="ARBA" id="ARBA00004496"/>
    </source>
</evidence>
<dbReference type="GeneID" id="116309686"/>
<keyword evidence="10" id="KW-1185">Reference proteome</keyword>
<proteinExistence type="inferred from homology"/>
<keyword evidence="3 6" id="KW-0728">SH3 domain</keyword>
<feature type="compositionally biased region" description="Pro residues" evidence="7">
    <location>
        <begin position="454"/>
        <end position="465"/>
    </location>
</feature>
<dbReference type="Gene3D" id="1.10.150.50">
    <property type="entry name" value="Transcription Factor, Ets-1"/>
    <property type="match status" value="1"/>
</dbReference>
<dbReference type="GO" id="GO:0031982">
    <property type="term" value="C:vesicle"/>
    <property type="evidence" value="ECO:0007669"/>
    <property type="project" value="TreeGrafter"/>
</dbReference>
<dbReference type="GO" id="GO:0003779">
    <property type="term" value="F:actin binding"/>
    <property type="evidence" value="ECO:0007669"/>
    <property type="project" value="TreeGrafter"/>
</dbReference>
<sequence>MFGNGAPFSYFPKGFTSEDLPPRRAFQQDEIRENPLRRSDSTRPSGRSIYMQRKEYSETLSKNPDNINVRVEHLFTCEMDGQEVKTVDDCVAKLKNLDAKGRLWPQEMIMEVQGPYLLLSDIETKTELDSVPLSCIVQIKAVLDSCDFNSLLAITVQERSKRNRQCFMFQCEETGAELIKSDLDKAVQRGGGNLDQQREPPDVRNEFEPMTQHRPGSFRQAAPPPMQEEWRPPTPDFMAPSWREPDHMPSSRPYSPQVEPMNNLDLYDMQSNPEMDRDKMESQRNTDILNHVLNDLEIFMGKVTAAVNTPAQQEDMGKKKKKTKKKKSKKNEPSGPPLNLPSLDEYAFCLQKVKYGFNLLAQLDGILVNPSAPEFVHVLFSILNMIVPHYPFELPPSVVSPLLTDAAIGLLERNVSPEENQLWMSLGECWNIPRSRWPDNNVPDYIPEFYDGWQPPPPPPIPSPSPFQNGPLSRSNSQRFPGRPTLRQPDEPMGNTPWGSPPPPALSNEPPQSMRVIYNFMARNNQELSVMKGEVVEVIQKTKQWWLVRNSRNQEGHIPQNVLEPLGNPGPMDDLPPPFQRDPRGSVSLDKFSSSAEVQAWLEYKGFSKITVRSLGVLNGQQLLGMNKQEIRTVCPEEGGKVFFQLQAVKSAIALASEPSGMYNGRY</sequence>
<dbReference type="Pfam" id="PF18016">
    <property type="entry name" value="SAM_3"/>
    <property type="match status" value="1"/>
</dbReference>
<evidence type="ECO:0000256" key="2">
    <source>
        <dbReference type="ARBA" id="ARBA00006197"/>
    </source>
</evidence>
<dbReference type="CDD" id="cd11764">
    <property type="entry name" value="SH3_Eps8"/>
    <property type="match status" value="1"/>
</dbReference>
<evidence type="ECO:0000313" key="10">
    <source>
        <dbReference type="Proteomes" id="UP000472276"/>
    </source>
</evidence>
<dbReference type="InterPro" id="IPR035462">
    <property type="entry name" value="Eps8_SH3"/>
</dbReference>
<dbReference type="PANTHER" id="PTHR12287">
    <property type="entry name" value="EPIDERMAL GROWTH FACTOR RECEPTOR KINASE SUBSTRATE EPS8-RELATED PROTEIN"/>
    <property type="match status" value="1"/>
</dbReference>
<dbReference type="PROSITE" id="PS50002">
    <property type="entry name" value="SH3"/>
    <property type="match status" value="1"/>
</dbReference>
<dbReference type="GO" id="GO:1900029">
    <property type="term" value="P:positive regulation of ruffle assembly"/>
    <property type="evidence" value="ECO:0007669"/>
    <property type="project" value="TreeGrafter"/>
</dbReference>
<dbReference type="RefSeq" id="XP_031582211.2">
    <property type="nucleotide sequence ID" value="XM_031726351.2"/>
</dbReference>
<gene>
    <name evidence="9" type="primary">eps8l3b</name>
</gene>
<dbReference type="PANTHER" id="PTHR12287:SF22">
    <property type="entry name" value="EPIDERMAL GROWTH FACTOR RECEPTOR KINASE SUBSTRATE 8-LIKE PROTEIN 3"/>
    <property type="match status" value="1"/>
</dbReference>
<dbReference type="Gene3D" id="2.30.29.30">
    <property type="entry name" value="Pleckstrin-homology domain (PH domain)/Phosphotyrosine-binding domain (PTB)"/>
    <property type="match status" value="1"/>
</dbReference>
<feature type="compositionally biased region" description="Basic residues" evidence="7">
    <location>
        <begin position="318"/>
        <end position="329"/>
    </location>
</feature>
<reference evidence="9" key="2">
    <citation type="submission" date="2025-09" db="UniProtKB">
        <authorList>
            <consortium name="Ensembl"/>
        </authorList>
    </citation>
    <scope>IDENTIFICATION</scope>
</reference>
<feature type="region of interest" description="Disordered" evidence="7">
    <location>
        <begin position="309"/>
        <end position="338"/>
    </location>
</feature>
<dbReference type="Pfam" id="PF00018">
    <property type="entry name" value="SH3_1"/>
    <property type="match status" value="1"/>
</dbReference>
<dbReference type="KEGG" id="oau:116309686"/>